<dbReference type="Gene3D" id="2.30.30.850">
    <property type="match status" value="1"/>
</dbReference>
<gene>
    <name evidence="1" type="ORF">AAFF_G00029530</name>
</gene>
<dbReference type="AlphaFoldDB" id="A0AAD7S4B6"/>
<sequence length="120" mass="13500">MQHHFQTQPALCKDLCSAVSSNIASAQSRQKENYDCRHESNKEIITGSKVYIKNSQRIHRLGSKLEPRWTGPYTVVESLSKGHVKLKKIKTDKILSNIYHASNLKIYTDATSTSDVSPSP</sequence>
<evidence type="ECO:0000313" key="1">
    <source>
        <dbReference type="EMBL" id="KAJ8395716.1"/>
    </source>
</evidence>
<evidence type="ECO:0000313" key="2">
    <source>
        <dbReference type="Proteomes" id="UP001221898"/>
    </source>
</evidence>
<name>A0AAD7S4B6_9TELE</name>
<keyword evidence="2" id="KW-1185">Reference proteome</keyword>
<proteinExistence type="predicted"/>
<accession>A0AAD7S4B6</accession>
<dbReference type="Proteomes" id="UP001221898">
    <property type="component" value="Unassembled WGS sequence"/>
</dbReference>
<organism evidence="1 2">
    <name type="scientific">Aldrovandia affinis</name>
    <dbReference type="NCBI Taxonomy" id="143900"/>
    <lineage>
        <taxon>Eukaryota</taxon>
        <taxon>Metazoa</taxon>
        <taxon>Chordata</taxon>
        <taxon>Craniata</taxon>
        <taxon>Vertebrata</taxon>
        <taxon>Euteleostomi</taxon>
        <taxon>Actinopterygii</taxon>
        <taxon>Neopterygii</taxon>
        <taxon>Teleostei</taxon>
        <taxon>Notacanthiformes</taxon>
        <taxon>Halosauridae</taxon>
        <taxon>Aldrovandia</taxon>
    </lineage>
</organism>
<evidence type="ECO:0008006" key="3">
    <source>
        <dbReference type="Google" id="ProtNLM"/>
    </source>
</evidence>
<comment type="caution">
    <text evidence="1">The sequence shown here is derived from an EMBL/GenBank/DDBJ whole genome shotgun (WGS) entry which is preliminary data.</text>
</comment>
<dbReference type="EMBL" id="JAINUG010000114">
    <property type="protein sequence ID" value="KAJ8395716.1"/>
    <property type="molecule type" value="Genomic_DNA"/>
</dbReference>
<reference evidence="1" key="1">
    <citation type="journal article" date="2023" name="Science">
        <title>Genome structures resolve the early diversification of teleost fishes.</title>
        <authorList>
            <person name="Parey E."/>
            <person name="Louis A."/>
            <person name="Montfort J."/>
            <person name="Bouchez O."/>
            <person name="Roques C."/>
            <person name="Iampietro C."/>
            <person name="Lluch J."/>
            <person name="Castinel A."/>
            <person name="Donnadieu C."/>
            <person name="Desvignes T."/>
            <person name="Floi Bucao C."/>
            <person name="Jouanno E."/>
            <person name="Wen M."/>
            <person name="Mejri S."/>
            <person name="Dirks R."/>
            <person name="Jansen H."/>
            <person name="Henkel C."/>
            <person name="Chen W.J."/>
            <person name="Zahm M."/>
            <person name="Cabau C."/>
            <person name="Klopp C."/>
            <person name="Thompson A.W."/>
            <person name="Robinson-Rechavi M."/>
            <person name="Braasch I."/>
            <person name="Lecointre G."/>
            <person name="Bobe J."/>
            <person name="Postlethwait J.H."/>
            <person name="Berthelot C."/>
            <person name="Roest Crollius H."/>
            <person name="Guiguen Y."/>
        </authorList>
    </citation>
    <scope>NUCLEOTIDE SEQUENCE</scope>
    <source>
        <strain evidence="1">NC1722</strain>
    </source>
</reference>
<protein>
    <recommendedName>
        <fullName evidence="3">Reverse transcriptase domain-containing protein</fullName>
    </recommendedName>
</protein>